<accession>A0A0E0C1Q6</accession>
<dbReference type="STRING" id="40149.A0A0E0C1Q6"/>
<dbReference type="EnsemblPlants" id="OMERI01G13680.1">
    <property type="protein sequence ID" value="OMERI01G13680.1"/>
    <property type="gene ID" value="OMERI01G13680"/>
</dbReference>
<dbReference type="AlphaFoldDB" id="A0A0E0C1Q6"/>
<dbReference type="Proteomes" id="UP000008021">
    <property type="component" value="Chromosome 1"/>
</dbReference>
<dbReference type="InterPro" id="IPR025398">
    <property type="entry name" value="DUF4371"/>
</dbReference>
<dbReference type="HOGENOM" id="CLU_006175_5_3_1"/>
<evidence type="ECO:0000259" key="1">
    <source>
        <dbReference type="Pfam" id="PF14291"/>
    </source>
</evidence>
<feature type="domain" description="DUF4371" evidence="1">
    <location>
        <begin position="94"/>
        <end position="237"/>
    </location>
</feature>
<reference evidence="2" key="2">
    <citation type="submission" date="2018-05" db="EMBL/GenBank/DDBJ databases">
        <title>OmerRS3 (Oryza meridionalis Reference Sequence Version 3).</title>
        <authorList>
            <person name="Zhang J."/>
            <person name="Kudrna D."/>
            <person name="Lee S."/>
            <person name="Talag J."/>
            <person name="Welchert J."/>
            <person name="Wing R.A."/>
        </authorList>
    </citation>
    <scope>NUCLEOTIDE SEQUENCE [LARGE SCALE GENOMIC DNA]</scope>
    <source>
        <strain evidence="2">cv. OR44</strain>
    </source>
</reference>
<name>A0A0E0C1Q6_9ORYZ</name>
<evidence type="ECO:0000313" key="2">
    <source>
        <dbReference type="EnsemblPlants" id="OMERI01G13680.1"/>
    </source>
</evidence>
<reference evidence="2" key="1">
    <citation type="submission" date="2015-04" db="UniProtKB">
        <authorList>
            <consortium name="EnsemblPlants"/>
        </authorList>
    </citation>
    <scope>IDENTIFICATION</scope>
</reference>
<dbReference type="Pfam" id="PF14291">
    <property type="entry name" value="DUF4371"/>
    <property type="match status" value="1"/>
</dbReference>
<keyword evidence="3" id="KW-1185">Reference proteome</keyword>
<proteinExistence type="predicted"/>
<protein>
    <recommendedName>
        <fullName evidence="1">DUF4371 domain-containing protein</fullName>
    </recommendedName>
</protein>
<evidence type="ECO:0000313" key="3">
    <source>
        <dbReference type="Proteomes" id="UP000008021"/>
    </source>
</evidence>
<dbReference type="Gramene" id="OMERI01G13680.1">
    <property type="protein sequence ID" value="OMERI01G13680.1"/>
    <property type="gene ID" value="OMERI01G13680"/>
</dbReference>
<organism evidence="2">
    <name type="scientific">Oryza meridionalis</name>
    <dbReference type="NCBI Taxonomy" id="40149"/>
    <lineage>
        <taxon>Eukaryota</taxon>
        <taxon>Viridiplantae</taxon>
        <taxon>Streptophyta</taxon>
        <taxon>Embryophyta</taxon>
        <taxon>Tracheophyta</taxon>
        <taxon>Spermatophyta</taxon>
        <taxon>Magnoliopsida</taxon>
        <taxon>Liliopsida</taxon>
        <taxon>Poales</taxon>
        <taxon>Poaceae</taxon>
        <taxon>BOP clade</taxon>
        <taxon>Oryzoideae</taxon>
        <taxon>Oryzeae</taxon>
        <taxon>Oryzinae</taxon>
        <taxon>Oryza</taxon>
    </lineage>
</organism>
<dbReference type="PANTHER" id="PTHR11697:SF230">
    <property type="entry name" value="ZINC FINGER, MYM DOMAIN CONTAINING 1"/>
    <property type="match status" value="1"/>
</dbReference>
<sequence length="420" mass="48117">MSKRTLLTYYSSSSNTNTTDPPLNNEIASLSKRPRAEFSHMDIIGDPGEWKPIDNYPPKIRDQEKRAYALSGPTQPDICTFPRKPEKFGSVVFAKEDVIRFLIEQGDPFHGHDETNASLNKGKFREMVNWYKDKVPQVKDAYDKGNKNCQMLSHDIQQNLTKACVEEVTAVIMNEIGHRNFSMLIDESRDVSIKEQMGVILRFVNDEGKVMERFFGLDHIERCTAVALKEALVAIIDVLEIVKKDSTKPTFTGGAFGLMGKMQSFDFVFIMHLMIDILSITDDMSCALQRKDQNIVEAMNLIIDVKDLLQDMRENGWEPLMNRVASFCVKHEIKVPKMVKEVNERGTSTRRKYKVTIKHYYHVEIFLAAIDAILAEMNRRFSEVSSDLLVCMSAFNPRISFSNFDVDKLVRLLMTKFGKL</sequence>
<dbReference type="InterPro" id="IPR055298">
    <property type="entry name" value="AtLOH3-like"/>
</dbReference>
<dbReference type="PANTHER" id="PTHR11697">
    <property type="entry name" value="GENERAL TRANSCRIPTION FACTOR 2-RELATED ZINC FINGER PROTEIN"/>
    <property type="match status" value="1"/>
</dbReference>